<dbReference type="Gene3D" id="3.40.190.100">
    <property type="entry name" value="Glycine betaine-binding periplasmic protein, domain 2"/>
    <property type="match status" value="1"/>
</dbReference>
<dbReference type="Proteomes" id="UP000253941">
    <property type="component" value="Unassembled WGS sequence"/>
</dbReference>
<evidence type="ECO:0000256" key="1">
    <source>
        <dbReference type="SAM" id="SignalP"/>
    </source>
</evidence>
<reference evidence="3 4" key="1">
    <citation type="submission" date="2018-07" db="EMBL/GenBank/DDBJ databases">
        <title>Venubactetium sediminum gen. nov., sp. nov., isolated from a marine solar saltern.</title>
        <authorList>
            <person name="Wang S."/>
        </authorList>
    </citation>
    <scope>NUCLEOTIDE SEQUENCE [LARGE SCALE GENOMIC DNA]</scope>
    <source>
        <strain evidence="3 4">WD2A32</strain>
    </source>
</reference>
<evidence type="ECO:0000313" key="3">
    <source>
        <dbReference type="EMBL" id="RDD60265.1"/>
    </source>
</evidence>
<feature type="chain" id="PRO_5017083605" evidence="1">
    <location>
        <begin position="34"/>
        <end position="323"/>
    </location>
</feature>
<gene>
    <name evidence="3" type="ORF">DRB17_18890</name>
</gene>
<organism evidence="3 4">
    <name type="scientific">Ferruginivarius sediminum</name>
    <dbReference type="NCBI Taxonomy" id="2661937"/>
    <lineage>
        <taxon>Bacteria</taxon>
        <taxon>Pseudomonadati</taxon>
        <taxon>Pseudomonadota</taxon>
        <taxon>Alphaproteobacteria</taxon>
        <taxon>Rhodospirillales</taxon>
        <taxon>Rhodospirillaceae</taxon>
        <taxon>Ferruginivarius</taxon>
    </lineage>
</organism>
<dbReference type="SUPFAM" id="SSF53850">
    <property type="entry name" value="Periplasmic binding protein-like II"/>
    <property type="match status" value="1"/>
</dbReference>
<evidence type="ECO:0000313" key="4">
    <source>
        <dbReference type="Proteomes" id="UP000253941"/>
    </source>
</evidence>
<dbReference type="AlphaFoldDB" id="A0A369T7D7"/>
<dbReference type="Gene3D" id="3.40.190.10">
    <property type="entry name" value="Periplasmic binding protein-like II"/>
    <property type="match status" value="1"/>
</dbReference>
<dbReference type="GO" id="GO:0033265">
    <property type="term" value="F:choline binding"/>
    <property type="evidence" value="ECO:0007669"/>
    <property type="project" value="InterPro"/>
</dbReference>
<dbReference type="GO" id="GO:0015871">
    <property type="term" value="P:choline transport"/>
    <property type="evidence" value="ECO:0007669"/>
    <property type="project" value="InterPro"/>
</dbReference>
<evidence type="ECO:0000259" key="2">
    <source>
        <dbReference type="Pfam" id="PF04069"/>
    </source>
</evidence>
<protein>
    <submittedName>
        <fullName evidence="3">ABC transporter substrate-binding protein</fullName>
    </submittedName>
</protein>
<sequence length="323" mass="35532">MRSACRRGGVRAGLAAFAFAVSTVLGAVGGANAANDDAPTIRFGVPTWPGVTVKSEVAAQLLEHMGYGTHQMNASPSVILNSLKTDDLDIYLGGWMPTEKEMIDPLVEAGEVETLTTNISDALLGVAVPTYVWEAGVRTEADLDKYAEKFDRKLYGIEAGSGTNKTLQDAIDADRHGLGDWELVQSSTSAMLAQVGRKIRKDEWIAFSGWRPHWMNITYDIKQLEAVGDSRIAAQKSDVLTVANVDFVERHPDLATFFSQYQIENEEQSRWILEYSYKEREAPDVAAEWIEENMDRVATFLDGVKARDGRPAIEAVREAVAAM</sequence>
<comment type="caution">
    <text evidence="3">The sequence shown here is derived from an EMBL/GenBank/DDBJ whole genome shotgun (WGS) entry which is preliminary data.</text>
</comment>
<dbReference type="GO" id="GO:0043190">
    <property type="term" value="C:ATP-binding cassette (ABC) transporter complex"/>
    <property type="evidence" value="ECO:0007669"/>
    <property type="project" value="InterPro"/>
</dbReference>
<dbReference type="InterPro" id="IPR007210">
    <property type="entry name" value="ABC_Gly_betaine_transp_sub-bd"/>
</dbReference>
<proteinExistence type="predicted"/>
<feature type="signal peptide" evidence="1">
    <location>
        <begin position="1"/>
        <end position="33"/>
    </location>
</feature>
<keyword evidence="4" id="KW-1185">Reference proteome</keyword>
<name>A0A369T7D7_9PROT</name>
<dbReference type="GO" id="GO:0022857">
    <property type="term" value="F:transmembrane transporter activity"/>
    <property type="evidence" value="ECO:0007669"/>
    <property type="project" value="InterPro"/>
</dbReference>
<feature type="domain" description="ABC-type glycine betaine transport system substrate-binding" evidence="2">
    <location>
        <begin position="40"/>
        <end position="292"/>
    </location>
</feature>
<accession>A0A369T7D7</accession>
<dbReference type="EMBL" id="QPMH01000032">
    <property type="protein sequence ID" value="RDD60265.1"/>
    <property type="molecule type" value="Genomic_DNA"/>
</dbReference>
<dbReference type="CDD" id="cd13640">
    <property type="entry name" value="PBP2_ChoX"/>
    <property type="match status" value="1"/>
</dbReference>
<dbReference type="InterPro" id="IPR017783">
    <property type="entry name" value="ABC_choline_sub-bd"/>
</dbReference>
<dbReference type="GO" id="GO:0042597">
    <property type="term" value="C:periplasmic space"/>
    <property type="evidence" value="ECO:0007669"/>
    <property type="project" value="InterPro"/>
</dbReference>
<dbReference type="Pfam" id="PF04069">
    <property type="entry name" value="OpuAC"/>
    <property type="match status" value="1"/>
</dbReference>
<keyword evidence="1" id="KW-0732">Signal</keyword>